<dbReference type="AlphaFoldDB" id="A0A0D8HH38"/>
<organism evidence="5 6">
    <name type="scientific">Acidithrix ferrooxidans</name>
    <dbReference type="NCBI Taxonomy" id="1280514"/>
    <lineage>
        <taxon>Bacteria</taxon>
        <taxon>Bacillati</taxon>
        <taxon>Actinomycetota</taxon>
        <taxon>Acidimicrobiia</taxon>
        <taxon>Acidimicrobiales</taxon>
        <taxon>Acidimicrobiaceae</taxon>
        <taxon>Acidithrix</taxon>
    </lineage>
</organism>
<evidence type="ECO:0000313" key="6">
    <source>
        <dbReference type="Proteomes" id="UP000032360"/>
    </source>
</evidence>
<comment type="catalytic activity">
    <reaction evidence="3">
        <text>3'-dephospho-CoA + ATP = ADP + CoA + H(+)</text>
        <dbReference type="Rhea" id="RHEA:18245"/>
        <dbReference type="ChEBI" id="CHEBI:15378"/>
        <dbReference type="ChEBI" id="CHEBI:30616"/>
        <dbReference type="ChEBI" id="CHEBI:57287"/>
        <dbReference type="ChEBI" id="CHEBI:57328"/>
        <dbReference type="ChEBI" id="CHEBI:456216"/>
        <dbReference type="EC" id="2.7.1.24"/>
    </reaction>
</comment>
<dbReference type="InterPro" id="IPR027417">
    <property type="entry name" value="P-loop_NTPase"/>
</dbReference>
<feature type="binding site" evidence="3">
    <location>
        <begin position="11"/>
        <end position="16"/>
    </location>
    <ligand>
        <name>ATP</name>
        <dbReference type="ChEBI" id="CHEBI:30616"/>
    </ligand>
</feature>
<proteinExistence type="inferred from homology"/>
<dbReference type="PROSITE" id="PS51219">
    <property type="entry name" value="DPCK"/>
    <property type="match status" value="1"/>
</dbReference>
<evidence type="ECO:0000256" key="4">
    <source>
        <dbReference type="NCBIfam" id="TIGR00152"/>
    </source>
</evidence>
<keyword evidence="2 3" id="KW-0067">ATP-binding</keyword>
<dbReference type="CDD" id="cd02022">
    <property type="entry name" value="DPCK"/>
    <property type="match status" value="1"/>
</dbReference>
<evidence type="ECO:0000256" key="2">
    <source>
        <dbReference type="ARBA" id="ARBA00022840"/>
    </source>
</evidence>
<dbReference type="PATRIC" id="fig|1280514.3.peg.2735"/>
<dbReference type="RefSeq" id="WP_052605717.1">
    <property type="nucleotide sequence ID" value="NZ_JXYS01000066.1"/>
</dbReference>
<dbReference type="OrthoDB" id="9812943at2"/>
<dbReference type="EC" id="2.7.1.24" evidence="3 4"/>
<dbReference type="STRING" id="1280514.AXFE_20890"/>
<keyword evidence="6" id="KW-1185">Reference proteome</keyword>
<keyword evidence="3" id="KW-0963">Cytoplasm</keyword>
<dbReference type="GO" id="GO:0004140">
    <property type="term" value="F:dephospho-CoA kinase activity"/>
    <property type="evidence" value="ECO:0007669"/>
    <property type="project" value="UniProtKB-UniRule"/>
</dbReference>
<evidence type="ECO:0000313" key="5">
    <source>
        <dbReference type="EMBL" id="KJF17092.1"/>
    </source>
</evidence>
<keyword evidence="3 5" id="KW-0418">Kinase</keyword>
<evidence type="ECO:0000256" key="3">
    <source>
        <dbReference type="HAMAP-Rule" id="MF_00376"/>
    </source>
</evidence>
<dbReference type="PANTHER" id="PTHR10695:SF46">
    <property type="entry name" value="BIFUNCTIONAL COENZYME A SYNTHASE-RELATED"/>
    <property type="match status" value="1"/>
</dbReference>
<keyword evidence="3 5" id="KW-0808">Transferase</keyword>
<sequence length="201" mass="21330">MRIFGLTGGIGSGKSTVAAYLGRSGFEVIDADEIARYVVEPGTAALLEIVGEFGTSILDASGALDRAKLASIVFYDSDKLQLLNSITHPAIGVEIARRIGKIGAGNPDGVVLLDIPLLVEGGGKARYGLEALIVVDCDPAIALERIVANRDITRQEALARINSQVSREVRLGVADYVLDNSSTKEDLLRQVEDLVDLLDIA</sequence>
<dbReference type="GO" id="GO:0005524">
    <property type="term" value="F:ATP binding"/>
    <property type="evidence" value="ECO:0007669"/>
    <property type="project" value="UniProtKB-UniRule"/>
</dbReference>
<reference evidence="5 6" key="1">
    <citation type="submission" date="2015-01" db="EMBL/GenBank/DDBJ databases">
        <title>Draft genome of the acidophilic iron oxidizer Acidithrix ferrooxidans strain Py-F3.</title>
        <authorList>
            <person name="Poehlein A."/>
            <person name="Eisen S."/>
            <person name="Schloemann M."/>
            <person name="Johnson B.D."/>
            <person name="Daniel R."/>
            <person name="Muehling M."/>
        </authorList>
    </citation>
    <scope>NUCLEOTIDE SEQUENCE [LARGE SCALE GENOMIC DNA]</scope>
    <source>
        <strain evidence="5 6">Py-F3</strain>
    </source>
</reference>
<comment type="function">
    <text evidence="3">Catalyzes the phosphorylation of the 3'-hydroxyl group of dephosphocoenzyme A to form coenzyme A.</text>
</comment>
<comment type="similarity">
    <text evidence="3">Belongs to the CoaE family.</text>
</comment>
<keyword evidence="1 3" id="KW-0547">Nucleotide-binding</keyword>
<name>A0A0D8HH38_9ACTN</name>
<accession>A0A0D8HH38</accession>
<dbReference type="Proteomes" id="UP000032360">
    <property type="component" value="Unassembled WGS sequence"/>
</dbReference>
<dbReference type="GO" id="GO:0005737">
    <property type="term" value="C:cytoplasm"/>
    <property type="evidence" value="ECO:0007669"/>
    <property type="project" value="UniProtKB-SubCell"/>
</dbReference>
<dbReference type="HAMAP" id="MF_00376">
    <property type="entry name" value="Dephospho_CoA_kinase"/>
    <property type="match status" value="1"/>
</dbReference>
<comment type="caution">
    <text evidence="5">The sequence shown here is derived from an EMBL/GenBank/DDBJ whole genome shotgun (WGS) entry which is preliminary data.</text>
</comment>
<dbReference type="GO" id="GO:0015937">
    <property type="term" value="P:coenzyme A biosynthetic process"/>
    <property type="evidence" value="ECO:0007669"/>
    <property type="project" value="UniProtKB-UniRule"/>
</dbReference>
<dbReference type="NCBIfam" id="TIGR00152">
    <property type="entry name" value="dephospho-CoA kinase"/>
    <property type="match status" value="1"/>
</dbReference>
<dbReference type="UniPathway" id="UPA00241">
    <property type="reaction ID" value="UER00356"/>
</dbReference>
<evidence type="ECO:0000256" key="1">
    <source>
        <dbReference type="ARBA" id="ARBA00022741"/>
    </source>
</evidence>
<keyword evidence="3" id="KW-0173">Coenzyme A biosynthesis</keyword>
<comment type="subcellular location">
    <subcellularLocation>
        <location evidence="3">Cytoplasm</location>
    </subcellularLocation>
</comment>
<dbReference type="Gene3D" id="3.40.50.300">
    <property type="entry name" value="P-loop containing nucleotide triphosphate hydrolases"/>
    <property type="match status" value="1"/>
</dbReference>
<comment type="pathway">
    <text evidence="3">Cofactor biosynthesis; coenzyme A biosynthesis; CoA from (R)-pantothenate: step 5/5.</text>
</comment>
<dbReference type="Pfam" id="PF01121">
    <property type="entry name" value="CoaE"/>
    <property type="match status" value="1"/>
</dbReference>
<dbReference type="EMBL" id="JXYS01000066">
    <property type="protein sequence ID" value="KJF17092.1"/>
    <property type="molecule type" value="Genomic_DNA"/>
</dbReference>
<gene>
    <name evidence="3 5" type="primary">coaE</name>
    <name evidence="5" type="ORF">AXFE_20890</name>
</gene>
<dbReference type="PANTHER" id="PTHR10695">
    <property type="entry name" value="DEPHOSPHO-COA KINASE-RELATED"/>
    <property type="match status" value="1"/>
</dbReference>
<dbReference type="SUPFAM" id="SSF52540">
    <property type="entry name" value="P-loop containing nucleoside triphosphate hydrolases"/>
    <property type="match status" value="1"/>
</dbReference>
<protein>
    <recommendedName>
        <fullName evidence="3 4">Dephospho-CoA kinase</fullName>
        <ecNumber evidence="3 4">2.7.1.24</ecNumber>
    </recommendedName>
    <alternativeName>
        <fullName evidence="3">Dephosphocoenzyme A kinase</fullName>
    </alternativeName>
</protein>
<dbReference type="InterPro" id="IPR001977">
    <property type="entry name" value="Depp_CoAkinase"/>
</dbReference>